<keyword evidence="5" id="KW-1185">Reference proteome</keyword>
<proteinExistence type="predicted"/>
<gene>
    <name evidence="3" type="ORF">ZHAS_00019135</name>
</gene>
<dbReference type="EnsemblMetazoa" id="ASIC019135-RA">
    <property type="protein sequence ID" value="ASIC019135-PA"/>
    <property type="gene ID" value="ASIC019135"/>
</dbReference>
<reference evidence="4" key="2">
    <citation type="submission" date="2020-05" db="UniProtKB">
        <authorList>
            <consortium name="EnsemblMetazoa"/>
        </authorList>
    </citation>
    <scope>IDENTIFICATION</scope>
</reference>
<accession>A0A084WLI5</accession>
<sequence length="149" mass="14705">MRRRNAVGIVLLFLTFLDNRSTSQALPNGNTIGPTAPSDEESAQARAGPFDIRPPLAGTSTEKPSTSDRPLGGASELLGGAGLPELPGPGASQQSSPPGASLIMGAFQAIITPFNPGMIGGALGGGTGSGTGGLGGIPIFPMLPSGSKP</sequence>
<evidence type="ECO:0000256" key="2">
    <source>
        <dbReference type="SAM" id="SignalP"/>
    </source>
</evidence>
<evidence type="ECO:0000313" key="4">
    <source>
        <dbReference type="EnsemblMetazoa" id="ASIC019135-PA"/>
    </source>
</evidence>
<dbReference type="EMBL" id="KE525350">
    <property type="protein sequence ID" value="KFB51079.1"/>
    <property type="molecule type" value="Genomic_DNA"/>
</dbReference>
<feature type="chain" id="PRO_5001785196" evidence="2">
    <location>
        <begin position="26"/>
        <end position="149"/>
    </location>
</feature>
<organism evidence="3">
    <name type="scientific">Anopheles sinensis</name>
    <name type="common">Mosquito</name>
    <dbReference type="NCBI Taxonomy" id="74873"/>
    <lineage>
        <taxon>Eukaryota</taxon>
        <taxon>Metazoa</taxon>
        <taxon>Ecdysozoa</taxon>
        <taxon>Arthropoda</taxon>
        <taxon>Hexapoda</taxon>
        <taxon>Insecta</taxon>
        <taxon>Pterygota</taxon>
        <taxon>Neoptera</taxon>
        <taxon>Endopterygota</taxon>
        <taxon>Diptera</taxon>
        <taxon>Nematocera</taxon>
        <taxon>Culicoidea</taxon>
        <taxon>Culicidae</taxon>
        <taxon>Anophelinae</taxon>
        <taxon>Anopheles</taxon>
    </lineage>
</organism>
<reference evidence="3 5" key="1">
    <citation type="journal article" date="2014" name="BMC Genomics">
        <title>Genome sequence of Anopheles sinensis provides insight into genetics basis of mosquito competence for malaria parasites.</title>
        <authorList>
            <person name="Zhou D."/>
            <person name="Zhang D."/>
            <person name="Ding G."/>
            <person name="Shi L."/>
            <person name="Hou Q."/>
            <person name="Ye Y."/>
            <person name="Xu Y."/>
            <person name="Zhou H."/>
            <person name="Xiong C."/>
            <person name="Li S."/>
            <person name="Yu J."/>
            <person name="Hong S."/>
            <person name="Yu X."/>
            <person name="Zou P."/>
            <person name="Chen C."/>
            <person name="Chang X."/>
            <person name="Wang W."/>
            <person name="Lv Y."/>
            <person name="Sun Y."/>
            <person name="Ma L."/>
            <person name="Shen B."/>
            <person name="Zhu C."/>
        </authorList>
    </citation>
    <scope>NUCLEOTIDE SEQUENCE [LARGE SCALE GENOMIC DNA]</scope>
</reference>
<feature type="region of interest" description="Disordered" evidence="1">
    <location>
        <begin position="23"/>
        <end position="100"/>
    </location>
</feature>
<dbReference type="EMBL" id="ATLV01024245">
    <property type="status" value="NOT_ANNOTATED_CDS"/>
    <property type="molecule type" value="Genomic_DNA"/>
</dbReference>
<feature type="compositionally biased region" description="Polar residues" evidence="1">
    <location>
        <begin position="58"/>
        <end position="68"/>
    </location>
</feature>
<dbReference type="OrthoDB" id="10626435at2759"/>
<feature type="compositionally biased region" description="Polar residues" evidence="1">
    <location>
        <begin position="23"/>
        <end position="33"/>
    </location>
</feature>
<protein>
    <submittedName>
        <fullName evidence="3 4">Uncharacterized protein</fullName>
    </submittedName>
</protein>
<dbReference type="VEuPathDB" id="VectorBase:ASIS007125"/>
<dbReference type="Proteomes" id="UP000030765">
    <property type="component" value="Unassembled WGS sequence"/>
</dbReference>
<feature type="compositionally biased region" description="Low complexity" evidence="1">
    <location>
        <begin position="70"/>
        <end position="100"/>
    </location>
</feature>
<evidence type="ECO:0000256" key="1">
    <source>
        <dbReference type="SAM" id="MobiDB-lite"/>
    </source>
</evidence>
<evidence type="ECO:0000313" key="3">
    <source>
        <dbReference type="EMBL" id="KFB51079.1"/>
    </source>
</evidence>
<evidence type="ECO:0000313" key="5">
    <source>
        <dbReference type="Proteomes" id="UP000030765"/>
    </source>
</evidence>
<dbReference type="AlphaFoldDB" id="A0A084WLI5"/>
<dbReference type="VEuPathDB" id="VectorBase:ASIC019135"/>
<name>A0A084WLI5_ANOSI</name>
<keyword evidence="2" id="KW-0732">Signal</keyword>
<feature type="signal peptide" evidence="2">
    <location>
        <begin position="1"/>
        <end position="25"/>
    </location>
</feature>